<name>A0A7Y9S462_9MICC</name>
<sequence length="107" mass="12220">MLLHQYSPILERLGDDALIGQAADFELSEHEVKSIVRILPSDVSLKSTLSNCPVPGRYFSRFDDGSPEGEVIVFVRDGMLNFIVYSWYRDEMPADWPLPVRLLFEDS</sequence>
<reference evidence="1 2" key="1">
    <citation type="submission" date="2020-07" db="EMBL/GenBank/DDBJ databases">
        <title>Sequencing the genomes of 1000 actinobacteria strains.</title>
        <authorList>
            <person name="Klenk H.-P."/>
        </authorList>
    </citation>
    <scope>NUCLEOTIDE SEQUENCE [LARGE SCALE GENOMIC DNA]</scope>
    <source>
        <strain evidence="1 2">DSM 102047</strain>
    </source>
</reference>
<dbReference type="RefSeq" id="WP_179388023.1">
    <property type="nucleotide sequence ID" value="NZ_JACBYQ010000001.1"/>
</dbReference>
<accession>A0A7Y9S462</accession>
<dbReference type="AlphaFoldDB" id="A0A7Y9S462"/>
<protein>
    <submittedName>
        <fullName evidence="1">Uncharacterized protein</fullName>
    </submittedName>
</protein>
<dbReference type="Proteomes" id="UP000521748">
    <property type="component" value="Unassembled WGS sequence"/>
</dbReference>
<comment type="caution">
    <text evidence="1">The sequence shown here is derived from an EMBL/GenBank/DDBJ whole genome shotgun (WGS) entry which is preliminary data.</text>
</comment>
<proteinExistence type="predicted"/>
<organism evidence="1 2">
    <name type="scientific">Psychromicrobium silvestre</name>
    <dbReference type="NCBI Taxonomy" id="1645614"/>
    <lineage>
        <taxon>Bacteria</taxon>
        <taxon>Bacillati</taxon>
        <taxon>Actinomycetota</taxon>
        <taxon>Actinomycetes</taxon>
        <taxon>Micrococcales</taxon>
        <taxon>Micrococcaceae</taxon>
        <taxon>Psychromicrobium</taxon>
    </lineage>
</organism>
<keyword evidence="2" id="KW-1185">Reference proteome</keyword>
<dbReference type="EMBL" id="JACBYQ010000001">
    <property type="protein sequence ID" value="NYE94234.1"/>
    <property type="molecule type" value="Genomic_DNA"/>
</dbReference>
<evidence type="ECO:0000313" key="2">
    <source>
        <dbReference type="Proteomes" id="UP000521748"/>
    </source>
</evidence>
<evidence type="ECO:0000313" key="1">
    <source>
        <dbReference type="EMBL" id="NYE94234.1"/>
    </source>
</evidence>
<gene>
    <name evidence="1" type="ORF">FHU41_000455</name>
</gene>